<reference evidence="3" key="1">
    <citation type="submission" date="2017-09" db="EMBL/GenBank/DDBJ databases">
        <authorList>
            <person name="Varghese N."/>
            <person name="Submissions S."/>
        </authorList>
    </citation>
    <scope>NUCLEOTIDE SEQUENCE [LARGE SCALE GENOMIC DNA]</scope>
    <source>
        <strain evidence="3">DSM 15103</strain>
    </source>
</reference>
<organism evidence="2 3">
    <name type="scientific">Persephonella hydrogeniphila</name>
    <dbReference type="NCBI Taxonomy" id="198703"/>
    <lineage>
        <taxon>Bacteria</taxon>
        <taxon>Pseudomonadati</taxon>
        <taxon>Aquificota</taxon>
        <taxon>Aquificia</taxon>
        <taxon>Aquificales</taxon>
        <taxon>Hydrogenothermaceae</taxon>
        <taxon>Persephonella</taxon>
    </lineage>
</organism>
<evidence type="ECO:0000256" key="1">
    <source>
        <dbReference type="SAM" id="Phobius"/>
    </source>
</evidence>
<gene>
    <name evidence="2" type="ORF">SAMN06265182_2122</name>
</gene>
<evidence type="ECO:0000313" key="2">
    <source>
        <dbReference type="EMBL" id="SNZ11794.1"/>
    </source>
</evidence>
<sequence length="105" mass="11769">MKGAVPYIIVSFIALIILSYFFNQFVEVKNGEIIAGFGTRVMFSLIDLAVFMGINLTFLKRNVKSIDDVSKVGLLNKAMAFFTLVAIFTPLFAPGLFAKIFRFIF</sequence>
<feature type="transmembrane region" description="Helical" evidence="1">
    <location>
        <begin position="78"/>
        <end position="101"/>
    </location>
</feature>
<dbReference type="RefSeq" id="WP_097001258.1">
    <property type="nucleotide sequence ID" value="NZ_OBEI01000016.1"/>
</dbReference>
<dbReference type="AlphaFoldDB" id="A0A285NQK0"/>
<keyword evidence="1" id="KW-0472">Membrane</keyword>
<proteinExistence type="predicted"/>
<accession>A0A285NQK0</accession>
<name>A0A285NQK0_9AQUI</name>
<keyword evidence="1" id="KW-0812">Transmembrane</keyword>
<keyword evidence="3" id="KW-1185">Reference proteome</keyword>
<dbReference type="Proteomes" id="UP000219036">
    <property type="component" value="Unassembled WGS sequence"/>
</dbReference>
<dbReference type="EMBL" id="OBEI01000016">
    <property type="protein sequence ID" value="SNZ11794.1"/>
    <property type="molecule type" value="Genomic_DNA"/>
</dbReference>
<feature type="transmembrane region" description="Helical" evidence="1">
    <location>
        <begin position="6"/>
        <end position="25"/>
    </location>
</feature>
<feature type="transmembrane region" description="Helical" evidence="1">
    <location>
        <begin position="37"/>
        <end position="58"/>
    </location>
</feature>
<evidence type="ECO:0000313" key="3">
    <source>
        <dbReference type="Proteomes" id="UP000219036"/>
    </source>
</evidence>
<keyword evidence="1" id="KW-1133">Transmembrane helix</keyword>
<protein>
    <submittedName>
        <fullName evidence="2">Uncharacterized protein</fullName>
    </submittedName>
</protein>